<evidence type="ECO:0000313" key="2">
    <source>
        <dbReference type="Proteomes" id="UP000218267"/>
    </source>
</evidence>
<protein>
    <submittedName>
        <fullName evidence="1">Uncharacterized protein</fullName>
    </submittedName>
</protein>
<proteinExistence type="predicted"/>
<evidence type="ECO:0000313" key="1">
    <source>
        <dbReference type="EMBL" id="BAX81581.1"/>
    </source>
</evidence>
<dbReference type="Proteomes" id="UP000218267">
    <property type="component" value="Chromosome"/>
</dbReference>
<reference evidence="1 2" key="1">
    <citation type="journal article" date="2018" name="Mar. Genomics">
        <title>Complete genome sequence of Marinifilaceae bacterium strain SPP2, isolated from the Antarctic marine sediment.</title>
        <authorList>
            <person name="Watanabe M."/>
            <person name="Kojima H."/>
            <person name="Fukui M."/>
        </authorList>
    </citation>
    <scope>NUCLEOTIDE SEQUENCE [LARGE SCALE GENOMIC DNA]</scope>
    <source>
        <strain evidence="1 2">SPP2</strain>
    </source>
</reference>
<dbReference type="OrthoDB" id="5432442at2"/>
<reference evidence="2" key="2">
    <citation type="journal article" date="2020" name="Antonie Van Leeuwenhoek">
        <title>Labilibaculum antarcticum sp. nov., a novel facultative anaerobic, psychrotorelant bacterium isolated from marine sediment of Antarctica.</title>
        <authorList>
            <person name="Watanabe M."/>
            <person name="Kojima H."/>
            <person name="Fukui M."/>
        </authorList>
    </citation>
    <scope>NUCLEOTIDE SEQUENCE [LARGE SCALE GENOMIC DNA]</scope>
    <source>
        <strain evidence="2">SPP2</strain>
    </source>
</reference>
<dbReference type="AlphaFoldDB" id="A0A1Y1CQQ9"/>
<dbReference type="EMBL" id="AP018042">
    <property type="protein sequence ID" value="BAX81581.1"/>
    <property type="molecule type" value="Genomic_DNA"/>
</dbReference>
<accession>A0A1Y1CQQ9</accession>
<dbReference type="RefSeq" id="WP_096431127.1">
    <property type="nucleotide sequence ID" value="NZ_AP018042.1"/>
</dbReference>
<gene>
    <name evidence="1" type="ORF">ALGA_3281</name>
</gene>
<name>A0A1Y1CQQ9_9BACT</name>
<keyword evidence="2" id="KW-1185">Reference proteome</keyword>
<sequence>MSTIYRELTKIKGLIEELGFTISYPYDDLLFVDSNAFLIQFDDSKKDSFFAFFNESMNDAVVADLVEKMKGLALAKKLEIKSKGRFQMKQKEGSDEELELEFIS</sequence>
<dbReference type="KEGG" id="mbas:ALGA_3281"/>
<organism evidence="1 2">
    <name type="scientific">Labilibaculum antarcticum</name>
    <dbReference type="NCBI Taxonomy" id="1717717"/>
    <lineage>
        <taxon>Bacteria</taxon>
        <taxon>Pseudomonadati</taxon>
        <taxon>Bacteroidota</taxon>
        <taxon>Bacteroidia</taxon>
        <taxon>Marinilabiliales</taxon>
        <taxon>Marinifilaceae</taxon>
        <taxon>Labilibaculum</taxon>
    </lineage>
</organism>